<name>Q86FC2_SCHJA</name>
<feature type="transmembrane region" description="Helical" evidence="1">
    <location>
        <begin position="76"/>
        <end position="100"/>
    </location>
</feature>
<dbReference type="AlphaFoldDB" id="Q86FC2"/>
<keyword evidence="1" id="KW-0472">Membrane</keyword>
<evidence type="ECO:0000256" key="1">
    <source>
        <dbReference type="SAM" id="Phobius"/>
    </source>
</evidence>
<feature type="transmembrane region" description="Helical" evidence="1">
    <location>
        <begin position="49"/>
        <end position="70"/>
    </location>
</feature>
<keyword evidence="1" id="KW-0812">Transmembrane</keyword>
<organism evidence="2">
    <name type="scientific">Schistosoma japonicum</name>
    <name type="common">Blood fluke</name>
    <dbReference type="NCBI Taxonomy" id="6182"/>
    <lineage>
        <taxon>Eukaryota</taxon>
        <taxon>Metazoa</taxon>
        <taxon>Spiralia</taxon>
        <taxon>Lophotrochozoa</taxon>
        <taxon>Platyhelminthes</taxon>
        <taxon>Trematoda</taxon>
        <taxon>Digenea</taxon>
        <taxon>Strigeidida</taxon>
        <taxon>Schistosomatoidea</taxon>
        <taxon>Schistosomatidae</taxon>
        <taxon>Schistosoma</taxon>
    </lineage>
</organism>
<evidence type="ECO:0000313" key="2">
    <source>
        <dbReference type="EMBL" id="AAP05953.1"/>
    </source>
</evidence>
<dbReference type="EMBL" id="AY222941">
    <property type="protein sequence ID" value="AAP05953.1"/>
    <property type="molecule type" value="mRNA"/>
</dbReference>
<proteinExistence type="evidence at transcript level"/>
<sequence length="107" mass="12721">MTQISSSSCICMQHEIIHFLEVIQFHSNKHLSIIVDVCFHSSFFFHRSYVCIITNVLVFLCVCMYEVVIFSDVIVIVVHLLFILFTFSFCRWFPLLFILFNQLNYKL</sequence>
<accession>Q86FC2</accession>
<reference evidence="2" key="1">
    <citation type="journal article" date="2003" name="Nat. Genet.">
        <title>Evolutionary and biomedical implications of a Schistosoma japonicum complementary DNA resource.</title>
        <authorList>
            <person name="Hu W."/>
            <person name="Yan Q."/>
            <person name="Shen D.K."/>
            <person name="Liu F."/>
            <person name="Zhu Z.D."/>
            <person name="Song H.D."/>
            <person name="Xu X.R."/>
            <person name="Wang Z.J."/>
            <person name="Rong Y.P."/>
            <person name="Zeng L.C."/>
            <person name="Wu J."/>
            <person name="Zhang X."/>
            <person name="Wang J.J."/>
            <person name="Xu X.N."/>
            <person name="Wang S.Y."/>
            <person name="Fu G."/>
            <person name="Zhang X.L."/>
            <person name="Wang Z.Q."/>
            <person name="Brindley P.J."/>
            <person name="McManus D.P."/>
            <person name="Xue C.L."/>
            <person name="Feng Z."/>
            <person name="Chen Z."/>
            <person name="Han Z.G."/>
        </authorList>
    </citation>
    <scope>NUCLEOTIDE SEQUENCE</scope>
</reference>
<protein>
    <submittedName>
        <fullName evidence="2">Clone ZZD383 mRNA sequence</fullName>
    </submittedName>
</protein>
<keyword evidence="1" id="KW-1133">Transmembrane helix</keyword>